<dbReference type="Proteomes" id="UP000234323">
    <property type="component" value="Unassembled WGS sequence"/>
</dbReference>
<dbReference type="EMBL" id="LLXI01000915">
    <property type="protein sequence ID" value="PKY50742.1"/>
    <property type="molecule type" value="Genomic_DNA"/>
</dbReference>
<evidence type="ECO:0008006" key="4">
    <source>
        <dbReference type="Google" id="ProtNLM"/>
    </source>
</evidence>
<evidence type="ECO:0000313" key="2">
    <source>
        <dbReference type="EMBL" id="PKY50742.1"/>
    </source>
</evidence>
<accession>A0A2I1GVS8</accession>
<reference evidence="2 3" key="1">
    <citation type="submission" date="2015-10" db="EMBL/GenBank/DDBJ databases">
        <title>Genome analyses suggest a sexual origin of heterokaryosis in a supposedly ancient asexual fungus.</title>
        <authorList>
            <person name="Ropars J."/>
            <person name="Sedzielewska K."/>
            <person name="Noel J."/>
            <person name="Charron P."/>
            <person name="Farinelli L."/>
            <person name="Marton T."/>
            <person name="Kruger M."/>
            <person name="Pelin A."/>
            <person name="Brachmann A."/>
            <person name="Corradi N."/>
        </authorList>
    </citation>
    <scope>NUCLEOTIDE SEQUENCE [LARGE SCALE GENOMIC DNA]</scope>
    <source>
        <strain evidence="2 3">A4</strain>
    </source>
</reference>
<evidence type="ECO:0000256" key="1">
    <source>
        <dbReference type="SAM" id="MobiDB-lite"/>
    </source>
</evidence>
<evidence type="ECO:0000313" key="3">
    <source>
        <dbReference type="Proteomes" id="UP000234323"/>
    </source>
</evidence>
<organism evidence="2 3">
    <name type="scientific">Rhizophagus irregularis</name>
    <dbReference type="NCBI Taxonomy" id="588596"/>
    <lineage>
        <taxon>Eukaryota</taxon>
        <taxon>Fungi</taxon>
        <taxon>Fungi incertae sedis</taxon>
        <taxon>Mucoromycota</taxon>
        <taxon>Glomeromycotina</taxon>
        <taxon>Glomeromycetes</taxon>
        <taxon>Glomerales</taxon>
        <taxon>Glomeraceae</taxon>
        <taxon>Rhizophagus</taxon>
    </lineage>
</organism>
<dbReference type="VEuPathDB" id="FungiDB:RhiirA1_468198"/>
<dbReference type="VEuPathDB" id="FungiDB:RhiirFUN_013636"/>
<gene>
    <name evidence="2" type="ORF">RhiirA4_467368</name>
</gene>
<name>A0A2I1GVS8_9GLOM</name>
<comment type="caution">
    <text evidence="2">The sequence shown here is derived from an EMBL/GenBank/DDBJ whole genome shotgun (WGS) entry which is preliminary data.</text>
</comment>
<protein>
    <recommendedName>
        <fullName evidence="4">FAR1 domain-containing protein</fullName>
    </recommendedName>
</protein>
<sequence>MMQDISNLLVFDIDNDNNTNYIDTFFPQHSFDDIELPDSSEETEEYLETSQKDGEIMHHISYECSRSDNHNPQVSSDLTKKRNATSQRTQCPWKLTVACPKISNVVKINSFVNNHNHILTSNIQEMAPRF</sequence>
<proteinExistence type="predicted"/>
<keyword evidence="3" id="KW-1185">Reference proteome</keyword>
<dbReference type="AlphaFoldDB" id="A0A2I1GVS8"/>
<feature type="region of interest" description="Disordered" evidence="1">
    <location>
        <begin position="65"/>
        <end position="89"/>
    </location>
</feature>